<reference evidence="2" key="1">
    <citation type="submission" date="2016-10" db="EMBL/GenBank/DDBJ databases">
        <title>Sequence of Gallionella enrichment culture.</title>
        <authorList>
            <person name="Poehlein A."/>
            <person name="Muehling M."/>
            <person name="Daniel R."/>
        </authorList>
    </citation>
    <scope>NUCLEOTIDE SEQUENCE</scope>
</reference>
<evidence type="ECO:0000313" key="2">
    <source>
        <dbReference type="EMBL" id="OIQ66258.1"/>
    </source>
</evidence>
<organism evidence="2">
    <name type="scientific">mine drainage metagenome</name>
    <dbReference type="NCBI Taxonomy" id="410659"/>
    <lineage>
        <taxon>unclassified sequences</taxon>
        <taxon>metagenomes</taxon>
        <taxon>ecological metagenomes</taxon>
    </lineage>
</organism>
<proteinExistence type="predicted"/>
<feature type="region of interest" description="Disordered" evidence="1">
    <location>
        <begin position="58"/>
        <end position="123"/>
    </location>
</feature>
<sequence>MSRGAVELSRAGVGRVGGGVKRQRIEVQAAVAQCLELGQSRDRGQRVRPQRRVVARDERGECARRGDRCAPGAARRPPRGRERAFGAAVRRAHGVPPALPSSASKRCNSATSAGSVKQPPTGP</sequence>
<gene>
    <name evidence="2" type="ORF">GALL_521750</name>
</gene>
<dbReference type="AlphaFoldDB" id="A0A1J5P515"/>
<feature type="compositionally biased region" description="Basic and acidic residues" evidence="1">
    <location>
        <begin position="58"/>
        <end position="68"/>
    </location>
</feature>
<comment type="caution">
    <text evidence="2">The sequence shown here is derived from an EMBL/GenBank/DDBJ whole genome shotgun (WGS) entry which is preliminary data.</text>
</comment>
<evidence type="ECO:0000256" key="1">
    <source>
        <dbReference type="SAM" id="MobiDB-lite"/>
    </source>
</evidence>
<accession>A0A1J5P515</accession>
<dbReference type="EMBL" id="MLJW01006731">
    <property type="protein sequence ID" value="OIQ66258.1"/>
    <property type="molecule type" value="Genomic_DNA"/>
</dbReference>
<protein>
    <submittedName>
        <fullName evidence="2">Uncharacterized protein</fullName>
    </submittedName>
</protein>
<name>A0A1J5P515_9ZZZZ</name>
<feature type="compositionally biased region" description="Polar residues" evidence="1">
    <location>
        <begin position="101"/>
        <end position="115"/>
    </location>
</feature>